<dbReference type="AlphaFoldDB" id="A0A1I4BS37"/>
<evidence type="ECO:0000259" key="2">
    <source>
        <dbReference type="Pfam" id="PF00440"/>
    </source>
</evidence>
<evidence type="ECO:0000256" key="1">
    <source>
        <dbReference type="ARBA" id="ARBA00023125"/>
    </source>
</evidence>
<dbReference type="Gene3D" id="1.10.10.60">
    <property type="entry name" value="Homeodomain-like"/>
    <property type="match status" value="1"/>
</dbReference>
<gene>
    <name evidence="3" type="ORF">SAMN04488498_11150</name>
</gene>
<dbReference type="Gene3D" id="1.10.357.10">
    <property type="entry name" value="Tetracycline Repressor, domain 2"/>
    <property type="match status" value="1"/>
</dbReference>
<dbReference type="InterPro" id="IPR001647">
    <property type="entry name" value="HTH_TetR"/>
</dbReference>
<proteinExistence type="predicted"/>
<feature type="domain" description="HTH tetR-type" evidence="2">
    <location>
        <begin position="1"/>
        <end position="42"/>
    </location>
</feature>
<sequence length="204" mass="22927">MRLFAERGYDRTSVPDIQEAAGLSRGSGALYKHFPSKEALFRIGVERFIQEAQLARAKLFEMDMEPRHTIEWIGRNTLNVLAGKSEELRILWRDVDQFPKIKAAARREIMQGTYAAVAKCLDESARAGRIAAHDSQAVAAVMVGSLAMFRVFEAVWGERAIKIDDDRFLRAWTDMVLCGLKLNGQGVELQDGARPSSSKKRKTQ</sequence>
<dbReference type="Proteomes" id="UP000323300">
    <property type="component" value="Unassembled WGS sequence"/>
</dbReference>
<evidence type="ECO:0000313" key="4">
    <source>
        <dbReference type="Proteomes" id="UP000323300"/>
    </source>
</evidence>
<dbReference type="Pfam" id="PF00440">
    <property type="entry name" value="TetR_N"/>
    <property type="match status" value="1"/>
</dbReference>
<evidence type="ECO:0000313" key="3">
    <source>
        <dbReference type="EMBL" id="SFK71642.1"/>
    </source>
</evidence>
<reference evidence="3 4" key="1">
    <citation type="submission" date="2016-10" db="EMBL/GenBank/DDBJ databases">
        <authorList>
            <person name="Varghese N."/>
            <person name="Submissions S."/>
        </authorList>
    </citation>
    <scope>NUCLEOTIDE SEQUENCE [LARGE SCALE GENOMIC DNA]</scope>
    <source>
        <strain evidence="3 4">DSM 21822</strain>
    </source>
</reference>
<organism evidence="3 4">
    <name type="scientific">Neomesorhizobium albiziae</name>
    <dbReference type="NCBI Taxonomy" id="335020"/>
    <lineage>
        <taxon>Bacteria</taxon>
        <taxon>Pseudomonadati</taxon>
        <taxon>Pseudomonadota</taxon>
        <taxon>Alphaproteobacteria</taxon>
        <taxon>Hyphomicrobiales</taxon>
        <taxon>Phyllobacteriaceae</taxon>
        <taxon>Neomesorhizobium</taxon>
    </lineage>
</organism>
<dbReference type="PANTHER" id="PTHR30055:SF223">
    <property type="entry name" value="HTH-TYPE TRANSCRIPTIONAL REGULATOR UIDR"/>
    <property type="match status" value="1"/>
</dbReference>
<name>A0A1I4BS37_9HYPH</name>
<dbReference type="InterPro" id="IPR009057">
    <property type="entry name" value="Homeodomain-like_sf"/>
</dbReference>
<dbReference type="SUPFAM" id="SSF48498">
    <property type="entry name" value="Tetracyclin repressor-like, C-terminal domain"/>
    <property type="match status" value="1"/>
</dbReference>
<dbReference type="GO" id="GO:0003700">
    <property type="term" value="F:DNA-binding transcription factor activity"/>
    <property type="evidence" value="ECO:0007669"/>
    <property type="project" value="TreeGrafter"/>
</dbReference>
<accession>A0A1I4BS37</accession>
<dbReference type="InterPro" id="IPR050109">
    <property type="entry name" value="HTH-type_TetR-like_transc_reg"/>
</dbReference>
<dbReference type="GO" id="GO:0000976">
    <property type="term" value="F:transcription cis-regulatory region binding"/>
    <property type="evidence" value="ECO:0007669"/>
    <property type="project" value="TreeGrafter"/>
</dbReference>
<keyword evidence="1" id="KW-0238">DNA-binding</keyword>
<dbReference type="EMBL" id="FOSL01000011">
    <property type="protein sequence ID" value="SFK71642.1"/>
    <property type="molecule type" value="Genomic_DNA"/>
</dbReference>
<protein>
    <submittedName>
        <fullName evidence="3">Transcriptional regulator, TetR family</fullName>
    </submittedName>
</protein>
<dbReference type="InterPro" id="IPR036271">
    <property type="entry name" value="Tet_transcr_reg_TetR-rel_C_sf"/>
</dbReference>
<dbReference type="PANTHER" id="PTHR30055">
    <property type="entry name" value="HTH-TYPE TRANSCRIPTIONAL REGULATOR RUTR"/>
    <property type="match status" value="1"/>
</dbReference>
<keyword evidence="4" id="KW-1185">Reference proteome</keyword>
<dbReference type="SUPFAM" id="SSF46689">
    <property type="entry name" value="Homeodomain-like"/>
    <property type="match status" value="1"/>
</dbReference>